<evidence type="ECO:0000256" key="2">
    <source>
        <dbReference type="ARBA" id="ARBA00023002"/>
    </source>
</evidence>
<dbReference type="GO" id="GO:0051536">
    <property type="term" value="F:iron-sulfur cluster binding"/>
    <property type="evidence" value="ECO:0007669"/>
    <property type="project" value="UniProtKB-KW"/>
</dbReference>
<dbReference type="GO" id="GO:0016491">
    <property type="term" value="F:oxidoreductase activity"/>
    <property type="evidence" value="ECO:0007669"/>
    <property type="project" value="UniProtKB-KW"/>
</dbReference>
<protein>
    <submittedName>
        <fullName evidence="6">Coenzyme F420-reducing hydrogenase, delta subunit</fullName>
    </submittedName>
</protein>
<proteinExistence type="predicted"/>
<evidence type="ECO:0000256" key="3">
    <source>
        <dbReference type="ARBA" id="ARBA00023004"/>
    </source>
</evidence>
<dbReference type="Pfam" id="PF02662">
    <property type="entry name" value="FlpD"/>
    <property type="match status" value="1"/>
</dbReference>
<name>A0A521G103_9BACT</name>
<evidence type="ECO:0000256" key="4">
    <source>
        <dbReference type="ARBA" id="ARBA00023014"/>
    </source>
</evidence>
<gene>
    <name evidence="6" type="ORF">CDV28_12041</name>
</gene>
<keyword evidence="4" id="KW-0411">Iron-sulfur</keyword>
<dbReference type="Proteomes" id="UP000316238">
    <property type="component" value="Unassembled WGS sequence"/>
</dbReference>
<dbReference type="EMBL" id="NQJD01000020">
    <property type="protein sequence ID" value="TAA74685.1"/>
    <property type="molecule type" value="Genomic_DNA"/>
</dbReference>
<feature type="domain" description="F420-non-reducing hydrogenase iron-sulfur subunit D" evidence="5">
    <location>
        <begin position="9"/>
        <end position="131"/>
    </location>
</feature>
<accession>A0A521G103</accession>
<organism evidence="6 7">
    <name type="scientific">Candidatus Electronema aureum</name>
    <dbReference type="NCBI Taxonomy" id="2005002"/>
    <lineage>
        <taxon>Bacteria</taxon>
        <taxon>Pseudomonadati</taxon>
        <taxon>Thermodesulfobacteriota</taxon>
        <taxon>Desulfobulbia</taxon>
        <taxon>Desulfobulbales</taxon>
        <taxon>Desulfobulbaceae</taxon>
        <taxon>Candidatus Electronema</taxon>
    </lineage>
</organism>
<evidence type="ECO:0000256" key="1">
    <source>
        <dbReference type="ARBA" id="ARBA00022723"/>
    </source>
</evidence>
<dbReference type="GO" id="GO:0046872">
    <property type="term" value="F:metal ion binding"/>
    <property type="evidence" value="ECO:0007669"/>
    <property type="project" value="UniProtKB-KW"/>
</dbReference>
<keyword evidence="7" id="KW-1185">Reference proteome</keyword>
<reference evidence="6" key="1">
    <citation type="submission" date="2017-07" db="EMBL/GenBank/DDBJ databases">
        <title>The cable genome - Insights into the physiology and evolution of filamentous bacteria capable of sulfide oxidation via long distance electron transfer.</title>
        <authorList>
            <person name="Thorup C."/>
            <person name="Bjerg J.T."/>
            <person name="Schreiber L."/>
            <person name="Nielsen L.P."/>
            <person name="Kjeldsen K.U."/>
            <person name="Boesen T."/>
            <person name="Boggild A."/>
            <person name="Meysman F."/>
            <person name="Geelhoed J."/>
            <person name="Schramm A."/>
        </authorList>
    </citation>
    <scope>NUCLEOTIDE SEQUENCE [LARGE SCALE GENOMIC DNA]</scope>
    <source>
        <strain evidence="6">GS</strain>
    </source>
</reference>
<evidence type="ECO:0000313" key="6">
    <source>
        <dbReference type="EMBL" id="TAA74685.1"/>
    </source>
</evidence>
<dbReference type="AlphaFoldDB" id="A0A521G103"/>
<dbReference type="InterPro" id="IPR003813">
    <property type="entry name" value="MvhD/FlpD"/>
</dbReference>
<sequence>MSFTPDIRLFSCHYTAQQSCTEGGSILRELNFPANITMTRLACTGKIEETDLLKAFEDGADGVYVVGCPLDGCHNVKGSQRAAKRVASVRKALVEMGVEQDRVRMYHVERGLHPEFIAVAEEMDALIRSLGPSPFCRKAA</sequence>
<keyword evidence="3" id="KW-0408">Iron</keyword>
<evidence type="ECO:0000259" key="5">
    <source>
        <dbReference type="Pfam" id="PF02662"/>
    </source>
</evidence>
<evidence type="ECO:0000313" key="7">
    <source>
        <dbReference type="Proteomes" id="UP000316238"/>
    </source>
</evidence>
<keyword evidence="2" id="KW-0560">Oxidoreductase</keyword>
<comment type="caution">
    <text evidence="6">The sequence shown here is derived from an EMBL/GenBank/DDBJ whole genome shotgun (WGS) entry which is preliminary data.</text>
</comment>
<keyword evidence="1" id="KW-0479">Metal-binding</keyword>